<keyword evidence="3" id="KW-0808">Transferase</keyword>
<evidence type="ECO:0000256" key="8">
    <source>
        <dbReference type="SAM" id="Phobius"/>
    </source>
</evidence>
<feature type="transmembrane region" description="Helical" evidence="8">
    <location>
        <begin position="109"/>
        <end position="129"/>
    </location>
</feature>
<dbReference type="InterPro" id="IPR000715">
    <property type="entry name" value="Glycosyl_transferase_4"/>
</dbReference>
<evidence type="ECO:0000256" key="6">
    <source>
        <dbReference type="ARBA" id="ARBA00023136"/>
    </source>
</evidence>
<reference evidence="9 10" key="1">
    <citation type="submission" date="2023-09" db="EMBL/GenBank/DDBJ databases">
        <authorList>
            <person name="Rey-Velasco X."/>
        </authorList>
    </citation>
    <scope>NUCLEOTIDE SEQUENCE [LARGE SCALE GENOMIC DNA]</scope>
    <source>
        <strain evidence="9 10">F394</strain>
    </source>
</reference>
<sequence length="362" mass="35570">MGDSPERAVTLVFLAAGAAAASWALVGAVRRLALRRGVLDVPNERSSHTTPTPRGGGLALVLCAAAAWALALAAGAPPRSVFGLGLPALAVAALGGADDVRPLGAGLRLAVQVAAAAAAVWALGAWTAVTLPGLGAVPLGAAGGLVAGLWVVGLTNVYNFMDGIDGIAGLQAVVAGAAWAAVGALGGGLVAGWTGAAMGGAALGFLVHNWAPARVFMGDVGSAFLGFTFAALALVGSDPRLPLAALAFVWPFVFDGGFTLVRRLLRGENVFAAHRSHLYQRLVVTGAGHRAVAALYGALGAVSAAAGLAWLGGAVWLLIGVGAGVPIVLFAALRATAPPQPPVPGASHSPQLEPAGPPGGAV</sequence>
<dbReference type="Proteomes" id="UP001267426">
    <property type="component" value="Unassembled WGS sequence"/>
</dbReference>
<keyword evidence="4 8" id="KW-0812">Transmembrane</keyword>
<dbReference type="RefSeq" id="WP_311663150.1">
    <property type="nucleotide sequence ID" value="NZ_JAVRHT010000017.1"/>
</dbReference>
<evidence type="ECO:0000256" key="5">
    <source>
        <dbReference type="ARBA" id="ARBA00022989"/>
    </source>
</evidence>
<evidence type="ECO:0000313" key="10">
    <source>
        <dbReference type="Proteomes" id="UP001267426"/>
    </source>
</evidence>
<dbReference type="PANTHER" id="PTHR22926:SF3">
    <property type="entry name" value="UNDECAPRENYL-PHOSPHATE ALPHA-N-ACETYLGLUCOSAMINYL 1-PHOSPHATE TRANSFERASE"/>
    <property type="match status" value="1"/>
</dbReference>
<evidence type="ECO:0000313" key="9">
    <source>
        <dbReference type="EMBL" id="MDT0631806.1"/>
    </source>
</evidence>
<accession>A0ABU3BRJ9</accession>
<keyword evidence="10" id="KW-1185">Reference proteome</keyword>
<evidence type="ECO:0000256" key="7">
    <source>
        <dbReference type="SAM" id="MobiDB-lite"/>
    </source>
</evidence>
<dbReference type="Pfam" id="PF00953">
    <property type="entry name" value="Glycos_transf_4"/>
    <property type="match status" value="1"/>
</dbReference>
<evidence type="ECO:0000256" key="4">
    <source>
        <dbReference type="ARBA" id="ARBA00022692"/>
    </source>
</evidence>
<dbReference type="PANTHER" id="PTHR22926">
    <property type="entry name" value="PHOSPHO-N-ACETYLMURAMOYL-PENTAPEPTIDE-TRANSFERASE"/>
    <property type="match status" value="1"/>
</dbReference>
<feature type="transmembrane region" description="Helical" evidence="8">
    <location>
        <begin position="12"/>
        <end position="34"/>
    </location>
</feature>
<protein>
    <recommendedName>
        <fullName evidence="11">UDP-N-acetylmuramyl pentapeptide phosphotransferase/UDP-N-acetylglucosamine-1-phosphate transferase</fullName>
    </recommendedName>
</protein>
<evidence type="ECO:0000256" key="3">
    <source>
        <dbReference type="ARBA" id="ARBA00022679"/>
    </source>
</evidence>
<feature type="transmembrane region" description="Helical" evidence="8">
    <location>
        <begin position="55"/>
        <end position="74"/>
    </location>
</feature>
<keyword evidence="6 8" id="KW-0472">Membrane</keyword>
<feature type="region of interest" description="Disordered" evidence="7">
    <location>
        <begin position="340"/>
        <end position="362"/>
    </location>
</feature>
<dbReference type="EMBL" id="JAVRHT010000017">
    <property type="protein sequence ID" value="MDT0631806.1"/>
    <property type="molecule type" value="Genomic_DNA"/>
</dbReference>
<comment type="caution">
    <text evidence="9">The sequence shown here is derived from an EMBL/GenBank/DDBJ whole genome shotgun (WGS) entry which is preliminary data.</text>
</comment>
<gene>
    <name evidence="9" type="ORF">RM540_08630</name>
</gene>
<keyword evidence="2" id="KW-1003">Cell membrane</keyword>
<evidence type="ECO:0000256" key="1">
    <source>
        <dbReference type="ARBA" id="ARBA00004651"/>
    </source>
</evidence>
<feature type="transmembrane region" description="Helical" evidence="8">
    <location>
        <begin position="241"/>
        <end position="261"/>
    </location>
</feature>
<feature type="transmembrane region" description="Helical" evidence="8">
    <location>
        <begin position="282"/>
        <end position="302"/>
    </location>
</feature>
<organism evidence="9 10">
    <name type="scientific">Rubrivirga litoralis</name>
    <dbReference type="NCBI Taxonomy" id="3075598"/>
    <lineage>
        <taxon>Bacteria</taxon>
        <taxon>Pseudomonadati</taxon>
        <taxon>Rhodothermota</taxon>
        <taxon>Rhodothermia</taxon>
        <taxon>Rhodothermales</taxon>
        <taxon>Rubricoccaceae</taxon>
        <taxon>Rubrivirga</taxon>
    </lineage>
</organism>
<feature type="transmembrane region" description="Helical" evidence="8">
    <location>
        <begin position="135"/>
        <end position="154"/>
    </location>
</feature>
<feature type="transmembrane region" description="Helical" evidence="8">
    <location>
        <begin position="215"/>
        <end position="235"/>
    </location>
</feature>
<name>A0ABU3BRJ9_9BACT</name>
<comment type="subcellular location">
    <subcellularLocation>
        <location evidence="1">Cell membrane</location>
        <topology evidence="1">Multi-pass membrane protein</topology>
    </subcellularLocation>
</comment>
<proteinExistence type="predicted"/>
<feature type="transmembrane region" description="Helical" evidence="8">
    <location>
        <begin position="308"/>
        <end position="333"/>
    </location>
</feature>
<evidence type="ECO:0000256" key="2">
    <source>
        <dbReference type="ARBA" id="ARBA00022475"/>
    </source>
</evidence>
<evidence type="ECO:0008006" key="11">
    <source>
        <dbReference type="Google" id="ProtNLM"/>
    </source>
</evidence>
<keyword evidence="5 8" id="KW-1133">Transmembrane helix</keyword>